<dbReference type="Gene3D" id="1.10.260.40">
    <property type="entry name" value="lambda repressor-like DNA-binding domains"/>
    <property type="match status" value="1"/>
</dbReference>
<organism evidence="3 4">
    <name type="scientific">Mycetohabitans rhizoxinica</name>
    <dbReference type="NCBI Taxonomy" id="412963"/>
    <lineage>
        <taxon>Bacteria</taxon>
        <taxon>Pseudomonadati</taxon>
        <taxon>Pseudomonadota</taxon>
        <taxon>Betaproteobacteria</taxon>
        <taxon>Burkholderiales</taxon>
        <taxon>Burkholderiaceae</taxon>
        <taxon>Mycetohabitans</taxon>
    </lineage>
</organism>
<protein>
    <submittedName>
        <fullName evidence="3">Helix-turn-helix domain-containing protein</fullName>
    </submittedName>
</protein>
<dbReference type="SMART" id="SM00530">
    <property type="entry name" value="HTH_XRE"/>
    <property type="match status" value="1"/>
</dbReference>
<evidence type="ECO:0000256" key="1">
    <source>
        <dbReference type="SAM" id="MobiDB-lite"/>
    </source>
</evidence>
<keyword evidence="4" id="KW-1185">Reference proteome</keyword>
<dbReference type="Proteomes" id="UP001493153">
    <property type="component" value="Chromosome"/>
</dbReference>
<dbReference type="InterPro" id="IPR010982">
    <property type="entry name" value="Lambda_DNA-bd_dom_sf"/>
</dbReference>
<dbReference type="CDD" id="cd00093">
    <property type="entry name" value="HTH_XRE"/>
    <property type="match status" value="1"/>
</dbReference>
<sequence>MDRFVNPLMDSYLAASYAPTYISYMELADRLKEVMRERRVKSQSALGRMSGVPQPTINRLLRGHTENPDSDTIAKLAIALSIHAEWLLTGRGEKELPHATNPGARIRGTWPFAFPQHRFDALPREHKDRVETYALATVEMWEASQPKRNTGTH</sequence>
<proteinExistence type="predicted"/>
<dbReference type="Pfam" id="PF01381">
    <property type="entry name" value="HTH_3"/>
    <property type="match status" value="1"/>
</dbReference>
<evidence type="ECO:0000313" key="4">
    <source>
        <dbReference type="Proteomes" id="UP001493153"/>
    </source>
</evidence>
<name>A0ABZ2PX57_9BURK</name>
<evidence type="ECO:0000313" key="3">
    <source>
        <dbReference type="EMBL" id="WXK39699.1"/>
    </source>
</evidence>
<dbReference type="PROSITE" id="PS50943">
    <property type="entry name" value="HTH_CROC1"/>
    <property type="match status" value="1"/>
</dbReference>
<feature type="region of interest" description="Disordered" evidence="1">
    <location>
        <begin position="42"/>
        <end position="66"/>
    </location>
</feature>
<evidence type="ECO:0000259" key="2">
    <source>
        <dbReference type="PROSITE" id="PS50943"/>
    </source>
</evidence>
<accession>A0ABZ2PX57</accession>
<dbReference type="SUPFAM" id="SSF47413">
    <property type="entry name" value="lambda repressor-like DNA-binding domains"/>
    <property type="match status" value="1"/>
</dbReference>
<gene>
    <name evidence="3" type="ORF">IHE29_10655</name>
</gene>
<dbReference type="RefSeq" id="WP_338910744.1">
    <property type="nucleotide sequence ID" value="NZ_CP062176.1"/>
</dbReference>
<dbReference type="InterPro" id="IPR001387">
    <property type="entry name" value="Cro/C1-type_HTH"/>
</dbReference>
<dbReference type="EMBL" id="CP062176">
    <property type="protein sequence ID" value="WXK39699.1"/>
    <property type="molecule type" value="Genomic_DNA"/>
</dbReference>
<feature type="domain" description="HTH cro/C1-type" evidence="2">
    <location>
        <begin position="35"/>
        <end position="87"/>
    </location>
</feature>
<reference evidence="3 4" key="1">
    <citation type="submission" date="2020-09" db="EMBL/GenBank/DDBJ databases">
        <title>Genome sequences of Mycetohabitans spp.</title>
        <authorList>
            <person name="Carter M.E."/>
            <person name="Carpenter S.C.D."/>
            <person name="Bogdanove A.J."/>
        </authorList>
    </citation>
    <scope>NUCLEOTIDE SEQUENCE [LARGE SCALE GENOMIC DNA]</scope>
    <source>
        <strain evidence="3 4">B12</strain>
    </source>
</reference>